<accession>A0AAD6WZ00</accession>
<comment type="caution">
    <text evidence="1">The sequence shown here is derived from an EMBL/GenBank/DDBJ whole genome shotgun (WGS) entry which is preliminary data.</text>
</comment>
<dbReference type="EMBL" id="JARJCM010000109">
    <property type="protein sequence ID" value="KAJ7028716.1"/>
    <property type="molecule type" value="Genomic_DNA"/>
</dbReference>
<organism evidence="1 2">
    <name type="scientific">Mycena alexandri</name>
    <dbReference type="NCBI Taxonomy" id="1745969"/>
    <lineage>
        <taxon>Eukaryota</taxon>
        <taxon>Fungi</taxon>
        <taxon>Dikarya</taxon>
        <taxon>Basidiomycota</taxon>
        <taxon>Agaricomycotina</taxon>
        <taxon>Agaricomycetes</taxon>
        <taxon>Agaricomycetidae</taxon>
        <taxon>Agaricales</taxon>
        <taxon>Marasmiineae</taxon>
        <taxon>Mycenaceae</taxon>
        <taxon>Mycena</taxon>
    </lineage>
</organism>
<reference evidence="1" key="1">
    <citation type="submission" date="2023-03" db="EMBL/GenBank/DDBJ databases">
        <title>Massive genome expansion in bonnet fungi (Mycena s.s.) driven by repeated elements and novel gene families across ecological guilds.</title>
        <authorList>
            <consortium name="Lawrence Berkeley National Laboratory"/>
            <person name="Harder C.B."/>
            <person name="Miyauchi S."/>
            <person name="Viragh M."/>
            <person name="Kuo A."/>
            <person name="Thoen E."/>
            <person name="Andreopoulos B."/>
            <person name="Lu D."/>
            <person name="Skrede I."/>
            <person name="Drula E."/>
            <person name="Henrissat B."/>
            <person name="Morin E."/>
            <person name="Kohler A."/>
            <person name="Barry K."/>
            <person name="LaButti K."/>
            <person name="Morin E."/>
            <person name="Salamov A."/>
            <person name="Lipzen A."/>
            <person name="Mereny Z."/>
            <person name="Hegedus B."/>
            <person name="Baldrian P."/>
            <person name="Stursova M."/>
            <person name="Weitz H."/>
            <person name="Taylor A."/>
            <person name="Grigoriev I.V."/>
            <person name="Nagy L.G."/>
            <person name="Martin F."/>
            <person name="Kauserud H."/>
        </authorList>
    </citation>
    <scope>NUCLEOTIDE SEQUENCE</scope>
    <source>
        <strain evidence="1">CBHHK200</strain>
    </source>
</reference>
<name>A0AAD6WZ00_9AGAR</name>
<protein>
    <recommendedName>
        <fullName evidence="3">F-box domain-containing protein</fullName>
    </recommendedName>
</protein>
<evidence type="ECO:0000313" key="1">
    <source>
        <dbReference type="EMBL" id="KAJ7028716.1"/>
    </source>
</evidence>
<evidence type="ECO:0008006" key="3">
    <source>
        <dbReference type="Google" id="ProtNLM"/>
    </source>
</evidence>
<keyword evidence="2" id="KW-1185">Reference proteome</keyword>
<dbReference type="Proteomes" id="UP001218188">
    <property type="component" value="Unassembled WGS sequence"/>
</dbReference>
<gene>
    <name evidence="1" type="ORF">C8F04DRAFT_51976</name>
</gene>
<evidence type="ECO:0000313" key="2">
    <source>
        <dbReference type="Proteomes" id="UP001218188"/>
    </source>
</evidence>
<dbReference type="AlphaFoldDB" id="A0AAD6WZ00"/>
<sequence>MTSAPASVPSVFSLPNELLIAIAAAGQEGRVPNFQAAFKSERTLSQVSQHFRNVIVGAPALWSLVEADLDVEGSMEIANIYLERSRKCCIWVSLKHFFADVDLNLIAVRLGQITVHIHRIWRLKIVLGSHSWNLVTPAFLGFSPRSPPPHWSTPLTHLEFRRSSYSDDLDVDDLFVALTVQCTSLVYLYLDLAHMPLHQHRLRIPSLKSLHLSVSKDEDTRHLLDVMDLFDTPAVTNLTLSDTHGDQIFELFNATSLPHASFLAVTTLTFVTNSCTCEKGTLDPFTQTIPSLPLRLFPALSSLSLINQCFTSLLVDAISGATSQPSRLLRTVTLCPDRDLEDVHLALRHAKQRGQIFPRLRLSSKLASRVQDWEATDATVEMFDPTELLDFLK</sequence>
<proteinExistence type="predicted"/>